<feature type="compositionally biased region" description="Basic residues" evidence="5">
    <location>
        <begin position="197"/>
        <end position="207"/>
    </location>
</feature>
<reference evidence="7 8" key="1">
    <citation type="journal article" date="2024" name="BMC Genomics">
        <title>De novo assembly and annotation of Popillia japonica's genome with initial clues to its potential as an invasive pest.</title>
        <authorList>
            <person name="Cucini C."/>
            <person name="Boschi S."/>
            <person name="Funari R."/>
            <person name="Cardaioli E."/>
            <person name="Iannotti N."/>
            <person name="Marturano G."/>
            <person name="Paoli F."/>
            <person name="Bruttini M."/>
            <person name="Carapelli A."/>
            <person name="Frati F."/>
            <person name="Nardi F."/>
        </authorList>
    </citation>
    <scope>NUCLEOTIDE SEQUENCE [LARGE SCALE GENOMIC DNA]</scope>
    <source>
        <strain evidence="7">DMR45628</strain>
    </source>
</reference>
<feature type="compositionally biased region" description="Basic residues" evidence="5">
    <location>
        <begin position="817"/>
        <end position="833"/>
    </location>
</feature>
<dbReference type="Proteomes" id="UP001458880">
    <property type="component" value="Unassembled WGS sequence"/>
</dbReference>
<feature type="region of interest" description="Disordered" evidence="5">
    <location>
        <begin position="533"/>
        <end position="693"/>
    </location>
</feature>
<dbReference type="Gene3D" id="2.40.100.10">
    <property type="entry name" value="Cyclophilin-like"/>
    <property type="match status" value="1"/>
</dbReference>
<dbReference type="EC" id="5.2.1.8" evidence="2"/>
<feature type="compositionally biased region" description="Basic and acidic residues" evidence="5">
    <location>
        <begin position="588"/>
        <end position="613"/>
    </location>
</feature>
<dbReference type="PROSITE" id="PS00170">
    <property type="entry name" value="CSA_PPIASE_1"/>
    <property type="match status" value="1"/>
</dbReference>
<dbReference type="InterPro" id="IPR020892">
    <property type="entry name" value="Cyclophilin-type_PPIase_CS"/>
</dbReference>
<dbReference type="Pfam" id="PF00160">
    <property type="entry name" value="Pro_isomerase"/>
    <property type="match status" value="1"/>
</dbReference>
<evidence type="ECO:0000256" key="4">
    <source>
        <dbReference type="ARBA" id="ARBA00023235"/>
    </source>
</evidence>
<feature type="compositionally biased region" description="Low complexity" evidence="5">
    <location>
        <begin position="654"/>
        <end position="664"/>
    </location>
</feature>
<feature type="compositionally biased region" description="Basic and acidic residues" evidence="5">
    <location>
        <begin position="665"/>
        <end position="693"/>
    </location>
</feature>
<dbReference type="GO" id="GO:0005739">
    <property type="term" value="C:mitochondrion"/>
    <property type="evidence" value="ECO:0007669"/>
    <property type="project" value="TreeGrafter"/>
</dbReference>
<evidence type="ECO:0000256" key="2">
    <source>
        <dbReference type="ARBA" id="ARBA00013194"/>
    </source>
</evidence>
<feature type="compositionally biased region" description="Basic and acidic residues" evidence="5">
    <location>
        <begin position="379"/>
        <end position="407"/>
    </location>
</feature>
<accession>A0AAW1ITI4</accession>
<feature type="compositionally biased region" description="Basic residues" evidence="5">
    <location>
        <begin position="334"/>
        <end position="352"/>
    </location>
</feature>
<feature type="domain" description="PPIase cyclophilin-type" evidence="6">
    <location>
        <begin position="57"/>
        <end position="192"/>
    </location>
</feature>
<organism evidence="7 8">
    <name type="scientific">Popillia japonica</name>
    <name type="common">Japanese beetle</name>
    <dbReference type="NCBI Taxonomy" id="7064"/>
    <lineage>
        <taxon>Eukaryota</taxon>
        <taxon>Metazoa</taxon>
        <taxon>Ecdysozoa</taxon>
        <taxon>Arthropoda</taxon>
        <taxon>Hexapoda</taxon>
        <taxon>Insecta</taxon>
        <taxon>Pterygota</taxon>
        <taxon>Neoptera</taxon>
        <taxon>Endopterygota</taxon>
        <taxon>Coleoptera</taxon>
        <taxon>Polyphaga</taxon>
        <taxon>Scarabaeiformia</taxon>
        <taxon>Scarabaeidae</taxon>
        <taxon>Rutelinae</taxon>
        <taxon>Popillia</taxon>
    </lineage>
</organism>
<feature type="region of interest" description="Disordered" evidence="5">
    <location>
        <begin position="379"/>
        <end position="417"/>
    </location>
</feature>
<feature type="compositionally biased region" description="Basic and acidic residues" evidence="5">
    <location>
        <begin position="286"/>
        <end position="326"/>
    </location>
</feature>
<dbReference type="InterPro" id="IPR002130">
    <property type="entry name" value="Cyclophilin-type_PPIase_dom"/>
</dbReference>
<feature type="compositionally biased region" description="Low complexity" evidence="5">
    <location>
        <begin position="778"/>
        <end position="795"/>
    </location>
</feature>
<feature type="compositionally biased region" description="Basic and acidic residues" evidence="5">
    <location>
        <begin position="533"/>
        <end position="580"/>
    </location>
</feature>
<feature type="compositionally biased region" description="Basic and acidic residues" evidence="5">
    <location>
        <begin position="736"/>
        <end position="773"/>
    </location>
</feature>
<sequence length="833" mass="97600">GHFIKTDSLLIAIVYSPKDIVSSKISFVRWRLILKNQEVGLDAFLISPSEVCNQVELALCTGEKGIGELTKKALHYNGVIFHRVVKDFIIQGGDFSNGNGTGGESIYGGTFEDENFEFKHDQPFLLSMANRGKDTNGSQFFITTQPAPHLDNVHVVFGRVVGGVDVVRQIESLPVDANSRPLQDAKISRCGELVRQAKAKKEKKKRKLSDGEDRSESNDEEKGKKKAKKEKKKEKKEKKHKKKKEEGSDEEGEVKEELHPLATVSNINPEDIPDVPVNRFLMRGVASRDKKDDKQKDDRRNFNRNERFNDRRNWDRRNYNRRENKLPHTTKSGRVIKGRGVFRYRTPSRSRSRSATPVHWRQEEARVIKLADYQKIEANRKQREEIRSKSETRDKSYSPMNDPEKQNRTPSKKQKIDYNALDYEENQSDEENEVPRKQVPSLVQYPLPGSFHPVEKVKLPDHEAGEITKIEEENEGADAVVANKRSEVLAMALGVQIKTGEDPPTGEITISGYEKKNKLKEKFELQEQMKMEKIEKINNETEPRNRNIENKRSERNKFENEKPEREVDRTYRNGRNDMNRRRIYRRGAPIERRGRDRMRRFDDRYNTRRDSNRYIRSRRSRSRDRRRSRSRDRRSLQRRSRSRDRRSRRRSKSPRSSGERNLSPPKDDRPKKDSDKDEKKEPPKRVETEAEKFKRRAEQLILLKKKMELELLEMKKKQDEEQREKQLLLLEKQRKAREEAEMLERAKKAQRTAVEKEKLYKAVKVIHEIDKPAKKSRVSSSSSTSSSSSYSSDSSKSSRRRRSRRSKGKRSSSSSRSPKRRRTRTPPRRDKKK</sequence>
<evidence type="ECO:0000256" key="5">
    <source>
        <dbReference type="SAM" id="MobiDB-lite"/>
    </source>
</evidence>
<dbReference type="FunFam" id="2.40.100.10:FF:000025">
    <property type="entry name" value="Peptidyl-prolyl cis-trans isomerase CYP19-2"/>
    <property type="match status" value="1"/>
</dbReference>
<keyword evidence="8" id="KW-1185">Reference proteome</keyword>
<gene>
    <name evidence="7" type="ORF">QE152_g34417</name>
</gene>
<dbReference type="GO" id="GO:0016018">
    <property type="term" value="F:cyclosporin A binding"/>
    <property type="evidence" value="ECO:0007669"/>
    <property type="project" value="TreeGrafter"/>
</dbReference>
<dbReference type="PANTHER" id="PTHR11071:SF565">
    <property type="entry name" value="MOCA-CYP, ISOFORM A"/>
    <property type="match status" value="1"/>
</dbReference>
<feature type="non-terminal residue" evidence="7">
    <location>
        <position position="1"/>
    </location>
</feature>
<comment type="caution">
    <text evidence="7">The sequence shown here is derived from an EMBL/GenBank/DDBJ whole genome shotgun (WGS) entry which is preliminary data.</text>
</comment>
<evidence type="ECO:0000256" key="3">
    <source>
        <dbReference type="ARBA" id="ARBA00023110"/>
    </source>
</evidence>
<feature type="compositionally biased region" description="Basic and acidic residues" evidence="5">
    <location>
        <begin position="208"/>
        <end position="223"/>
    </location>
</feature>
<keyword evidence="4 7" id="KW-0413">Isomerase</keyword>
<dbReference type="SUPFAM" id="SSF50891">
    <property type="entry name" value="Cyclophilin-like"/>
    <property type="match status" value="1"/>
</dbReference>
<protein>
    <recommendedName>
        <fullName evidence="2">peptidylprolyl isomerase</fullName>
        <ecNumber evidence="2">5.2.1.8</ecNumber>
    </recommendedName>
</protein>
<feature type="region of interest" description="Disordered" evidence="5">
    <location>
        <begin position="736"/>
        <end position="833"/>
    </location>
</feature>
<dbReference type="AlphaFoldDB" id="A0AAW1ITI4"/>
<dbReference type="GO" id="GO:0006457">
    <property type="term" value="P:protein folding"/>
    <property type="evidence" value="ECO:0007669"/>
    <property type="project" value="InterPro"/>
</dbReference>
<feature type="compositionally biased region" description="Basic residues" evidence="5">
    <location>
        <begin position="224"/>
        <end position="243"/>
    </location>
</feature>
<proteinExistence type="predicted"/>
<dbReference type="PROSITE" id="PS50072">
    <property type="entry name" value="CSA_PPIASE_2"/>
    <property type="match status" value="1"/>
</dbReference>
<dbReference type="EMBL" id="JASPKY010000552">
    <property type="protein sequence ID" value="KAK9693124.1"/>
    <property type="molecule type" value="Genomic_DNA"/>
</dbReference>
<keyword evidence="3" id="KW-0697">Rotamase</keyword>
<dbReference type="GO" id="GO:0003755">
    <property type="term" value="F:peptidyl-prolyl cis-trans isomerase activity"/>
    <property type="evidence" value="ECO:0007669"/>
    <property type="project" value="UniProtKB-KW"/>
</dbReference>
<feature type="region of interest" description="Disordered" evidence="5">
    <location>
        <begin position="196"/>
        <end position="360"/>
    </location>
</feature>
<dbReference type="PRINTS" id="PR00153">
    <property type="entry name" value="CSAPPISMRASE"/>
</dbReference>
<evidence type="ECO:0000313" key="8">
    <source>
        <dbReference type="Proteomes" id="UP001458880"/>
    </source>
</evidence>
<dbReference type="PANTHER" id="PTHR11071">
    <property type="entry name" value="PEPTIDYL-PROLYL CIS-TRANS ISOMERASE"/>
    <property type="match status" value="1"/>
</dbReference>
<comment type="catalytic activity">
    <reaction evidence="1">
        <text>[protein]-peptidylproline (omega=180) = [protein]-peptidylproline (omega=0)</text>
        <dbReference type="Rhea" id="RHEA:16237"/>
        <dbReference type="Rhea" id="RHEA-COMP:10747"/>
        <dbReference type="Rhea" id="RHEA-COMP:10748"/>
        <dbReference type="ChEBI" id="CHEBI:83833"/>
        <dbReference type="ChEBI" id="CHEBI:83834"/>
        <dbReference type="EC" id="5.2.1.8"/>
    </reaction>
</comment>
<feature type="compositionally biased region" description="Basic residues" evidence="5">
    <location>
        <begin position="797"/>
        <end position="810"/>
    </location>
</feature>
<name>A0AAW1ITI4_POPJA</name>
<evidence type="ECO:0000313" key="7">
    <source>
        <dbReference type="EMBL" id="KAK9693124.1"/>
    </source>
</evidence>
<evidence type="ECO:0000256" key="1">
    <source>
        <dbReference type="ARBA" id="ARBA00000971"/>
    </source>
</evidence>
<feature type="compositionally biased region" description="Basic residues" evidence="5">
    <location>
        <begin position="615"/>
        <end position="653"/>
    </location>
</feature>
<dbReference type="InterPro" id="IPR029000">
    <property type="entry name" value="Cyclophilin-like_dom_sf"/>
</dbReference>
<evidence type="ECO:0000259" key="6">
    <source>
        <dbReference type="PROSITE" id="PS50072"/>
    </source>
</evidence>